<feature type="chain" id="PRO_5027102775" evidence="10">
    <location>
        <begin position="25"/>
        <end position="115"/>
    </location>
</feature>
<evidence type="ECO:0000259" key="11">
    <source>
        <dbReference type="Pfam" id="PF00129"/>
    </source>
</evidence>
<dbReference type="PANTHER" id="PTHR16675">
    <property type="entry name" value="MHC CLASS I-RELATED"/>
    <property type="match status" value="1"/>
</dbReference>
<feature type="signal peptide" evidence="10">
    <location>
        <begin position="1"/>
        <end position="24"/>
    </location>
</feature>
<dbReference type="InterPro" id="IPR011162">
    <property type="entry name" value="MHC_I/II-like_Ag-recog"/>
</dbReference>
<dbReference type="InterPro" id="IPR037055">
    <property type="entry name" value="MHC_I-like_Ag-recog_sf"/>
</dbReference>
<feature type="domain" description="MHC class I-like antigen recognition-like" evidence="11">
    <location>
        <begin position="27"/>
        <end position="115"/>
    </location>
</feature>
<proteinExistence type="predicted"/>
<keyword evidence="5" id="KW-0391">Immunity</keyword>
<dbReference type="KEGG" id="nss:113429339"/>
<dbReference type="InterPro" id="IPR011161">
    <property type="entry name" value="MHC_I-like_Ag-recog"/>
</dbReference>
<evidence type="ECO:0000256" key="5">
    <source>
        <dbReference type="ARBA" id="ARBA00022859"/>
    </source>
</evidence>
<protein>
    <submittedName>
        <fullName evidence="13">H-2 class I histocompatibility antigen, Q9 alpha chain-like</fullName>
    </submittedName>
</protein>
<comment type="subcellular location">
    <subcellularLocation>
        <location evidence="1">Membrane</location>
        <topology evidence="1">Single-pass type I membrane protein</topology>
    </subcellularLocation>
</comment>
<sequence>MALRSVPLLLLVLVAVALRESCFGASSHSLKYFFTSISDPSQGMLQVVSVGYVDGQVFVQYDSHSRRMKPRVSWIEKYVGKEDPQYWERETQMARGHEEWFRQNLETLRSHYNQS</sequence>
<keyword evidence="9" id="KW-0325">Glycoprotein</keyword>
<evidence type="ECO:0000256" key="10">
    <source>
        <dbReference type="SAM" id="SignalP"/>
    </source>
</evidence>
<keyword evidence="3" id="KW-0812">Transmembrane</keyword>
<dbReference type="Pfam" id="PF00129">
    <property type="entry name" value="MHC_I"/>
    <property type="match status" value="1"/>
</dbReference>
<evidence type="ECO:0000256" key="3">
    <source>
        <dbReference type="ARBA" id="ARBA00022692"/>
    </source>
</evidence>
<evidence type="ECO:0000256" key="1">
    <source>
        <dbReference type="ARBA" id="ARBA00004479"/>
    </source>
</evidence>
<dbReference type="GeneID" id="113429339"/>
<evidence type="ECO:0000256" key="2">
    <source>
        <dbReference type="ARBA" id="ARBA00022451"/>
    </source>
</evidence>
<keyword evidence="12" id="KW-1185">Reference proteome</keyword>
<evidence type="ECO:0000313" key="13">
    <source>
        <dbReference type="RefSeq" id="XP_026547645.1"/>
    </source>
</evidence>
<dbReference type="GO" id="GO:0042612">
    <property type="term" value="C:MHC class I protein complex"/>
    <property type="evidence" value="ECO:0007669"/>
    <property type="project" value="UniProtKB-KW"/>
</dbReference>
<dbReference type="SUPFAM" id="SSF54452">
    <property type="entry name" value="MHC antigen-recognition domain"/>
    <property type="match status" value="1"/>
</dbReference>
<dbReference type="PANTHER" id="PTHR16675:SF242">
    <property type="entry name" value="MAJOR HISTOCOMPATIBILITY COMPLEX CLASS I-RELATED GENE PROTEIN"/>
    <property type="match status" value="1"/>
</dbReference>
<evidence type="ECO:0000256" key="4">
    <source>
        <dbReference type="ARBA" id="ARBA00022729"/>
    </source>
</evidence>
<dbReference type="Proteomes" id="UP000504612">
    <property type="component" value="Unplaced"/>
</dbReference>
<accession>A0A6J1VX38</accession>
<keyword evidence="6" id="KW-1133">Transmembrane helix</keyword>
<dbReference type="RefSeq" id="XP_026547645.1">
    <property type="nucleotide sequence ID" value="XM_026691860.1"/>
</dbReference>
<evidence type="ECO:0000313" key="12">
    <source>
        <dbReference type="Proteomes" id="UP000504612"/>
    </source>
</evidence>
<organism evidence="12 13">
    <name type="scientific">Notechis scutatus</name>
    <name type="common">mainland tiger snake</name>
    <dbReference type="NCBI Taxonomy" id="8663"/>
    <lineage>
        <taxon>Eukaryota</taxon>
        <taxon>Metazoa</taxon>
        <taxon>Chordata</taxon>
        <taxon>Craniata</taxon>
        <taxon>Vertebrata</taxon>
        <taxon>Euteleostomi</taxon>
        <taxon>Lepidosauria</taxon>
        <taxon>Squamata</taxon>
        <taxon>Bifurcata</taxon>
        <taxon>Unidentata</taxon>
        <taxon>Episquamata</taxon>
        <taxon>Toxicofera</taxon>
        <taxon>Serpentes</taxon>
        <taxon>Colubroidea</taxon>
        <taxon>Elapidae</taxon>
        <taxon>Hydrophiinae</taxon>
        <taxon>Notechis</taxon>
    </lineage>
</organism>
<evidence type="ECO:0000256" key="8">
    <source>
        <dbReference type="ARBA" id="ARBA00023157"/>
    </source>
</evidence>
<evidence type="ECO:0000256" key="9">
    <source>
        <dbReference type="ARBA" id="ARBA00023180"/>
    </source>
</evidence>
<name>A0A6J1VX38_9SAUR</name>
<dbReference type="GO" id="GO:0009897">
    <property type="term" value="C:external side of plasma membrane"/>
    <property type="evidence" value="ECO:0007669"/>
    <property type="project" value="TreeGrafter"/>
</dbReference>
<feature type="non-terminal residue" evidence="13">
    <location>
        <position position="115"/>
    </location>
</feature>
<reference evidence="13" key="1">
    <citation type="submission" date="2025-08" db="UniProtKB">
        <authorList>
            <consortium name="RefSeq"/>
        </authorList>
    </citation>
    <scope>IDENTIFICATION</scope>
</reference>
<dbReference type="InterPro" id="IPR050208">
    <property type="entry name" value="MHC_class-I_related"/>
</dbReference>
<evidence type="ECO:0000256" key="7">
    <source>
        <dbReference type="ARBA" id="ARBA00023136"/>
    </source>
</evidence>
<evidence type="ECO:0000256" key="6">
    <source>
        <dbReference type="ARBA" id="ARBA00022989"/>
    </source>
</evidence>
<keyword evidence="8" id="KW-1015">Disulfide bond</keyword>
<dbReference type="GO" id="GO:0002474">
    <property type="term" value="P:antigen processing and presentation of peptide antigen via MHC class I"/>
    <property type="evidence" value="ECO:0007669"/>
    <property type="project" value="UniProtKB-KW"/>
</dbReference>
<keyword evidence="7" id="KW-0472">Membrane</keyword>
<keyword evidence="2" id="KW-0490">MHC I</keyword>
<gene>
    <name evidence="13" type="primary">LOC113429339</name>
</gene>
<dbReference type="GO" id="GO:0006955">
    <property type="term" value="P:immune response"/>
    <property type="evidence" value="ECO:0007669"/>
    <property type="project" value="TreeGrafter"/>
</dbReference>
<keyword evidence="4 10" id="KW-0732">Signal</keyword>
<dbReference type="Gene3D" id="3.30.500.10">
    <property type="entry name" value="MHC class I-like antigen recognition-like"/>
    <property type="match status" value="1"/>
</dbReference>
<dbReference type="AlphaFoldDB" id="A0A6J1VX38"/>
<dbReference type="GO" id="GO:0005615">
    <property type="term" value="C:extracellular space"/>
    <property type="evidence" value="ECO:0007669"/>
    <property type="project" value="TreeGrafter"/>
</dbReference>